<evidence type="ECO:0000256" key="1">
    <source>
        <dbReference type="SAM" id="Phobius"/>
    </source>
</evidence>
<protein>
    <submittedName>
        <fullName evidence="2">Uncharacterized protein</fullName>
    </submittedName>
</protein>
<accession>A0ABY9FJL5</accession>
<feature type="transmembrane region" description="Helical" evidence="1">
    <location>
        <begin position="35"/>
        <end position="56"/>
    </location>
</feature>
<dbReference type="RefSeq" id="WP_305470548.1">
    <property type="nucleotide sequence ID" value="NZ_CP117451.1"/>
</dbReference>
<proteinExistence type="predicted"/>
<feature type="transmembrane region" description="Helical" evidence="1">
    <location>
        <begin position="61"/>
        <end position="78"/>
    </location>
</feature>
<evidence type="ECO:0000313" key="3">
    <source>
        <dbReference type="Proteomes" id="UP001224838"/>
    </source>
</evidence>
<keyword evidence="1" id="KW-0472">Membrane</keyword>
<evidence type="ECO:0000313" key="2">
    <source>
        <dbReference type="EMBL" id="WLH03370.1"/>
    </source>
</evidence>
<name>A0ABY9FJL5_9PSED</name>
<keyword evidence="3" id="KW-1185">Reference proteome</keyword>
<reference evidence="2 3" key="1">
    <citation type="submission" date="2023-02" db="EMBL/GenBank/DDBJ databases">
        <title>Evolution of Hrp T3SS in non-pathogenic Pseudomonas fluorescens.</title>
        <authorList>
            <person name="Liao K."/>
            <person name="Wei H."/>
            <person name="Gu Y."/>
        </authorList>
    </citation>
    <scope>NUCLEOTIDE SEQUENCE [LARGE SCALE GENOMIC DNA]</scope>
    <source>
        <strain evidence="2 3">FP2034</strain>
    </source>
</reference>
<keyword evidence="1" id="KW-1133">Transmembrane helix</keyword>
<organism evidence="2 3">
    <name type="scientific">Pseudomonas beijingensis</name>
    <dbReference type="NCBI Taxonomy" id="2954101"/>
    <lineage>
        <taxon>Bacteria</taxon>
        <taxon>Pseudomonadati</taxon>
        <taxon>Pseudomonadota</taxon>
        <taxon>Gammaproteobacteria</taxon>
        <taxon>Pseudomonadales</taxon>
        <taxon>Pseudomonadaceae</taxon>
        <taxon>Pseudomonas</taxon>
    </lineage>
</organism>
<dbReference type="Proteomes" id="UP001224838">
    <property type="component" value="Chromosome"/>
</dbReference>
<feature type="transmembrane region" description="Helical" evidence="1">
    <location>
        <begin position="84"/>
        <end position="104"/>
    </location>
</feature>
<keyword evidence="1" id="KW-0812">Transmembrane</keyword>
<gene>
    <name evidence="2" type="ORF">PSH92_11005</name>
</gene>
<sequence>MKSMWLATIVACVISVSFWLAASWSAGVNEPWDAQCFWTVLYPASLVLTLTLGLLFQARRWLAGPIVMFGQIPCVVMTSEAGPLLAVGILYSLLLSIPAVMMSWGTRAIYRRLAATKAGGVAGD</sequence>
<dbReference type="EMBL" id="CP117451">
    <property type="protein sequence ID" value="WLH03370.1"/>
    <property type="molecule type" value="Genomic_DNA"/>
</dbReference>